<evidence type="ECO:0000313" key="1">
    <source>
        <dbReference type="EMBL" id="KAK9154650.1"/>
    </source>
</evidence>
<sequence length="55" mass="6540">MQKCSGRNLIIQYRSPKEQGHIRWNGKGPEKDVVCWELMVRFRHIRDGKNQKTVS</sequence>
<organism evidence="1 2">
    <name type="scientific">Stephania japonica</name>
    <dbReference type="NCBI Taxonomy" id="461633"/>
    <lineage>
        <taxon>Eukaryota</taxon>
        <taxon>Viridiplantae</taxon>
        <taxon>Streptophyta</taxon>
        <taxon>Embryophyta</taxon>
        <taxon>Tracheophyta</taxon>
        <taxon>Spermatophyta</taxon>
        <taxon>Magnoliopsida</taxon>
        <taxon>Ranunculales</taxon>
        <taxon>Menispermaceae</taxon>
        <taxon>Menispermoideae</taxon>
        <taxon>Cissampelideae</taxon>
        <taxon>Stephania</taxon>
    </lineage>
</organism>
<dbReference type="EMBL" id="JBBNAE010000001">
    <property type="protein sequence ID" value="KAK9154650.1"/>
    <property type="molecule type" value="Genomic_DNA"/>
</dbReference>
<protein>
    <submittedName>
        <fullName evidence="1">Uncharacterized protein</fullName>
    </submittedName>
</protein>
<keyword evidence="2" id="KW-1185">Reference proteome</keyword>
<evidence type="ECO:0000313" key="2">
    <source>
        <dbReference type="Proteomes" id="UP001417504"/>
    </source>
</evidence>
<proteinExistence type="predicted"/>
<accession>A0AAP0KNW2</accession>
<gene>
    <name evidence="1" type="ORF">Sjap_002130</name>
</gene>
<dbReference type="Proteomes" id="UP001417504">
    <property type="component" value="Unassembled WGS sequence"/>
</dbReference>
<name>A0AAP0KNW2_9MAGN</name>
<comment type="caution">
    <text evidence="1">The sequence shown here is derived from an EMBL/GenBank/DDBJ whole genome shotgun (WGS) entry which is preliminary data.</text>
</comment>
<dbReference type="AlphaFoldDB" id="A0AAP0KNW2"/>
<reference evidence="1 2" key="1">
    <citation type="submission" date="2024-01" db="EMBL/GenBank/DDBJ databases">
        <title>Genome assemblies of Stephania.</title>
        <authorList>
            <person name="Yang L."/>
        </authorList>
    </citation>
    <scope>NUCLEOTIDE SEQUENCE [LARGE SCALE GENOMIC DNA]</scope>
    <source>
        <strain evidence="1">QJT</strain>
        <tissue evidence="1">Leaf</tissue>
    </source>
</reference>